<dbReference type="SMART" id="SM00419">
    <property type="entry name" value="HTH_CRP"/>
    <property type="match status" value="1"/>
</dbReference>
<dbReference type="InterPro" id="IPR018490">
    <property type="entry name" value="cNMP-bd_dom_sf"/>
</dbReference>
<dbReference type="PANTHER" id="PTHR24567">
    <property type="entry name" value="CRP FAMILY TRANSCRIPTIONAL REGULATORY PROTEIN"/>
    <property type="match status" value="1"/>
</dbReference>
<dbReference type="GO" id="GO:0003677">
    <property type="term" value="F:DNA binding"/>
    <property type="evidence" value="ECO:0007669"/>
    <property type="project" value="UniProtKB-KW"/>
</dbReference>
<dbReference type="SMART" id="SM00100">
    <property type="entry name" value="cNMP"/>
    <property type="match status" value="1"/>
</dbReference>
<evidence type="ECO:0000313" key="10">
    <source>
        <dbReference type="Proteomes" id="UP000325333"/>
    </source>
</evidence>
<dbReference type="EMBL" id="JBJLSN010000100">
    <property type="protein sequence ID" value="MFL7905805.1"/>
    <property type="molecule type" value="Genomic_DNA"/>
</dbReference>
<evidence type="ECO:0000313" key="6">
    <source>
        <dbReference type="EMBL" id="AIB15463.1"/>
    </source>
</evidence>
<evidence type="ECO:0000256" key="1">
    <source>
        <dbReference type="ARBA" id="ARBA00023015"/>
    </source>
</evidence>
<name>A0A060DWJ4_9PROT</name>
<evidence type="ECO:0000259" key="4">
    <source>
        <dbReference type="PROSITE" id="PS50042"/>
    </source>
</evidence>
<dbReference type="Proteomes" id="UP000325333">
    <property type="component" value="Unassembled WGS sequence"/>
</dbReference>
<keyword evidence="6" id="KW-0614">Plasmid</keyword>
<accession>A0A5B0KZK9</accession>
<dbReference type="RefSeq" id="WP_051658559.1">
    <property type="nucleotide sequence ID" value="NZ_CP007795.1"/>
</dbReference>
<dbReference type="InterPro" id="IPR050397">
    <property type="entry name" value="Env_Response_Regulators"/>
</dbReference>
<dbReference type="Gene3D" id="1.10.10.10">
    <property type="entry name" value="Winged helix-like DNA-binding domain superfamily/Winged helix DNA-binding domain"/>
    <property type="match status" value="1"/>
</dbReference>
<evidence type="ECO:0000256" key="3">
    <source>
        <dbReference type="ARBA" id="ARBA00023163"/>
    </source>
</evidence>
<dbReference type="SUPFAM" id="SSF51206">
    <property type="entry name" value="cAMP-binding domain-like"/>
    <property type="match status" value="1"/>
</dbReference>
<feature type="domain" description="Cyclic nucleotide-binding" evidence="4">
    <location>
        <begin position="13"/>
        <end position="122"/>
    </location>
</feature>
<gene>
    <name evidence="6" type="ORF">ABAZ39_26680</name>
    <name evidence="8" type="ORF">ACJ41P_32085</name>
    <name evidence="7" type="ORF">FH063_001301</name>
</gene>
<keyword evidence="3" id="KW-0804">Transcription</keyword>
<protein>
    <submittedName>
        <fullName evidence="6">Crp/Fnr family transcriptional regulator</fullName>
    </submittedName>
</protein>
<evidence type="ECO:0000313" key="11">
    <source>
        <dbReference type="Proteomes" id="UP001628281"/>
    </source>
</evidence>
<evidence type="ECO:0000259" key="5">
    <source>
        <dbReference type="PROSITE" id="PS51063"/>
    </source>
</evidence>
<evidence type="ECO:0000313" key="7">
    <source>
        <dbReference type="EMBL" id="KAA1057133.1"/>
    </source>
</evidence>
<dbReference type="InterPro" id="IPR036390">
    <property type="entry name" value="WH_DNA-bd_sf"/>
</dbReference>
<evidence type="ECO:0000313" key="8">
    <source>
        <dbReference type="EMBL" id="MFL7905805.1"/>
    </source>
</evidence>
<dbReference type="SUPFAM" id="SSF46785">
    <property type="entry name" value="Winged helix' DNA-binding domain"/>
    <property type="match status" value="1"/>
</dbReference>
<feature type="domain" description="HTH crp-type" evidence="5">
    <location>
        <begin position="147"/>
        <end position="219"/>
    </location>
</feature>
<sequence length="232" mass="25861">MRRRSETLAGAALFRSLSPDELRALEDRCLWRRVEAGQWIIDFEDEGTDVFVVAAGLVRVTIRAISGRTVILRDIPAGEFFGELAAIDGKARSAGIVAVTNATVACMPAPLFRDCIHRHPDVCDQVMVLLAGEIRKLATRVNEFNTLDVRHRIYAELLRLARPDGRGEHSATISPPPPHADLAARVSTRREAVSRELSALERDGLLEKRRGALVLLDTRRLRERVRQAAEED</sequence>
<keyword evidence="2" id="KW-0238">DNA-binding</keyword>
<dbReference type="OrthoDB" id="3182344at2"/>
<evidence type="ECO:0000313" key="9">
    <source>
        <dbReference type="Proteomes" id="UP000027186"/>
    </source>
</evidence>
<organism evidence="6 9">
    <name type="scientific">Azospirillum argentinense</name>
    <dbReference type="NCBI Taxonomy" id="2970906"/>
    <lineage>
        <taxon>Bacteria</taxon>
        <taxon>Pseudomonadati</taxon>
        <taxon>Pseudomonadota</taxon>
        <taxon>Alphaproteobacteria</taxon>
        <taxon>Rhodospirillales</taxon>
        <taxon>Azospirillaceae</taxon>
        <taxon>Azospirillum</taxon>
    </lineage>
</organism>
<dbReference type="GO" id="GO:0005829">
    <property type="term" value="C:cytosol"/>
    <property type="evidence" value="ECO:0007669"/>
    <property type="project" value="TreeGrafter"/>
</dbReference>
<dbReference type="Proteomes" id="UP000027186">
    <property type="component" value="Plasmid AbAZ39_p2"/>
</dbReference>
<dbReference type="PANTHER" id="PTHR24567:SF74">
    <property type="entry name" value="HTH-TYPE TRANSCRIPTIONAL REGULATOR ARCR"/>
    <property type="match status" value="1"/>
</dbReference>
<dbReference type="AlphaFoldDB" id="A0A060DWJ4"/>
<reference evidence="6 9" key="1">
    <citation type="journal article" date="2014" name="Genome Announc.">
        <title>Complete Genome Sequence of the Model Rhizosphere Strain Azospirillum brasilense Az39, Successfully Applied in Agriculture.</title>
        <authorList>
            <person name="Rivera D."/>
            <person name="Revale S."/>
            <person name="Molina R."/>
            <person name="Gualpa J."/>
            <person name="Puente M."/>
            <person name="Maroniche G."/>
            <person name="Paris G."/>
            <person name="Baker D."/>
            <person name="Clavijo B."/>
            <person name="McLay K."/>
            <person name="Spaepen S."/>
            <person name="Perticari A."/>
            <person name="Vazquez M."/>
            <person name="Wisniewski-Dye F."/>
            <person name="Watkins C."/>
            <person name="Martinez-Abarca F."/>
            <person name="Vanderleyden J."/>
            <person name="Cassan F."/>
        </authorList>
    </citation>
    <scope>NUCLEOTIDE SEQUENCE [LARGE SCALE GENOMIC DNA]</scope>
    <source>
        <strain evidence="6 9">Az39</strain>
        <plasmid evidence="6">AbAZ39_p2</plasmid>
    </source>
</reference>
<dbReference type="Pfam" id="PF13545">
    <property type="entry name" value="HTH_Crp_2"/>
    <property type="match status" value="1"/>
</dbReference>
<keyword evidence="11" id="KW-1185">Reference proteome</keyword>
<reference evidence="8 11" key="3">
    <citation type="submission" date="2024-11" db="EMBL/GenBank/DDBJ databases">
        <title>Draft genome sequences of two bacteria associated to sugarcane roots in Colombia.</title>
        <authorList>
            <person name="Pardo-Diaz S."/>
            <person name="Masmela-Mendoza J."/>
            <person name="Delgadillo-Duran P."/>
            <person name="Bautista E.J."/>
            <person name="Rojas-Tapias D.F."/>
        </authorList>
    </citation>
    <scope>NUCLEOTIDE SEQUENCE [LARGE SCALE GENOMIC DNA]</scope>
    <source>
        <strain evidence="8 11">Ap18</strain>
    </source>
</reference>
<keyword evidence="1" id="KW-0805">Transcription regulation</keyword>
<dbReference type="InterPro" id="IPR014710">
    <property type="entry name" value="RmlC-like_jellyroll"/>
</dbReference>
<geneLocation type="plasmid" evidence="6 9">
    <name>AbAZ39_p2</name>
</geneLocation>
<proteinExistence type="predicted"/>
<dbReference type="InterPro" id="IPR012318">
    <property type="entry name" value="HTH_CRP"/>
</dbReference>
<dbReference type="KEGG" id="abq:ABAZ39_26680"/>
<dbReference type="PROSITE" id="PS51063">
    <property type="entry name" value="HTH_CRP_2"/>
    <property type="match status" value="1"/>
</dbReference>
<reference evidence="7 10" key="2">
    <citation type="submission" date="2019-07" db="EMBL/GenBank/DDBJ databases">
        <title>Genome sequencing of the stress-tolerant strain Azospirillum brasilense Az19.</title>
        <authorList>
            <person name="Maroniche G.A."/>
            <person name="Garcia J.E."/>
            <person name="Pagnussat L."/>
            <person name="Amenta M."/>
            <person name="Creus C.M."/>
        </authorList>
    </citation>
    <scope>NUCLEOTIDE SEQUENCE [LARGE SCALE GENOMIC DNA]</scope>
    <source>
        <strain evidence="7 10">Az19</strain>
    </source>
</reference>
<dbReference type="InterPro" id="IPR000595">
    <property type="entry name" value="cNMP-bd_dom"/>
</dbReference>
<dbReference type="EMBL" id="CP007795">
    <property type="protein sequence ID" value="AIB15463.1"/>
    <property type="molecule type" value="Genomic_DNA"/>
</dbReference>
<dbReference type="Proteomes" id="UP001628281">
    <property type="component" value="Unassembled WGS sequence"/>
</dbReference>
<dbReference type="PROSITE" id="PS50042">
    <property type="entry name" value="CNMP_BINDING_3"/>
    <property type="match status" value="1"/>
</dbReference>
<dbReference type="Pfam" id="PF00027">
    <property type="entry name" value="cNMP_binding"/>
    <property type="match status" value="1"/>
</dbReference>
<dbReference type="CDD" id="cd00038">
    <property type="entry name" value="CAP_ED"/>
    <property type="match status" value="1"/>
</dbReference>
<dbReference type="InterPro" id="IPR036388">
    <property type="entry name" value="WH-like_DNA-bd_sf"/>
</dbReference>
<dbReference type="Gene3D" id="2.60.120.10">
    <property type="entry name" value="Jelly Rolls"/>
    <property type="match status" value="1"/>
</dbReference>
<evidence type="ECO:0000256" key="2">
    <source>
        <dbReference type="ARBA" id="ARBA00023125"/>
    </source>
</evidence>
<accession>A0A060DWJ4</accession>
<dbReference type="GO" id="GO:0003700">
    <property type="term" value="F:DNA-binding transcription factor activity"/>
    <property type="evidence" value="ECO:0007669"/>
    <property type="project" value="TreeGrafter"/>
</dbReference>
<dbReference type="EMBL" id="VEWN01000002">
    <property type="protein sequence ID" value="KAA1057133.1"/>
    <property type="molecule type" value="Genomic_DNA"/>
</dbReference>